<name>A0A0F9CAU6_9ZZZZ</name>
<organism evidence="1">
    <name type="scientific">marine sediment metagenome</name>
    <dbReference type="NCBI Taxonomy" id="412755"/>
    <lineage>
        <taxon>unclassified sequences</taxon>
        <taxon>metagenomes</taxon>
        <taxon>ecological metagenomes</taxon>
    </lineage>
</organism>
<reference evidence="1" key="1">
    <citation type="journal article" date="2015" name="Nature">
        <title>Complex archaea that bridge the gap between prokaryotes and eukaryotes.</title>
        <authorList>
            <person name="Spang A."/>
            <person name="Saw J.H."/>
            <person name="Jorgensen S.L."/>
            <person name="Zaremba-Niedzwiedzka K."/>
            <person name="Martijn J."/>
            <person name="Lind A.E."/>
            <person name="van Eijk R."/>
            <person name="Schleper C."/>
            <person name="Guy L."/>
            <person name="Ettema T.J."/>
        </authorList>
    </citation>
    <scope>NUCLEOTIDE SEQUENCE</scope>
</reference>
<evidence type="ECO:0008006" key="2">
    <source>
        <dbReference type="Google" id="ProtNLM"/>
    </source>
</evidence>
<dbReference type="EMBL" id="LAZR01036948">
    <property type="protein sequence ID" value="KKL23507.1"/>
    <property type="molecule type" value="Genomic_DNA"/>
</dbReference>
<comment type="caution">
    <text evidence="1">The sequence shown here is derived from an EMBL/GenBank/DDBJ whole genome shotgun (WGS) entry which is preliminary data.</text>
</comment>
<accession>A0A0F9CAU6</accession>
<sequence length="99" mass="10955">MVVAATRKPKPLFSLGDIFLTPGAIAVLNESRQDVASLLRRHVTGDWGTLCDDDKQMNDDALECGARIFSAYVVGNDEKLWIITEADRASTTVLRPDEY</sequence>
<dbReference type="AlphaFoldDB" id="A0A0F9CAU6"/>
<proteinExistence type="predicted"/>
<protein>
    <recommendedName>
        <fullName evidence="2">Plasmid related protein</fullName>
    </recommendedName>
</protein>
<gene>
    <name evidence="1" type="ORF">LCGC14_2424680</name>
</gene>
<evidence type="ECO:0000313" key="1">
    <source>
        <dbReference type="EMBL" id="KKL23507.1"/>
    </source>
</evidence>